<dbReference type="AlphaFoldDB" id="A0A7W2IA63"/>
<proteinExistence type="predicted"/>
<name>A0A7W2IA63_9BURK</name>
<sequence length="197" mass="22349">MPAFATVAWIDAILPEPRTMSNVPIRISLERLLASVRWLERRSHAMGLPPVLARLPMRWLCWHYCRMLQRKIVRMRDISAKFRRWLAVVRKMASDGRASLELLDLDKGLTDAVESTRKSLWALRDCCLEIDTMFAQLGYASARLRRRQQELLQEIADSCTLAGVLQAELSAHDDAVLARLRIMRAQELAAGGPLSGA</sequence>
<evidence type="ECO:0000313" key="1">
    <source>
        <dbReference type="EMBL" id="MBA5636056.1"/>
    </source>
</evidence>
<gene>
    <name evidence="1" type="ORF">H3H37_03200</name>
</gene>
<organism evidence="1 2">
    <name type="scientific">Rugamonas brunnea</name>
    <dbReference type="NCBI Taxonomy" id="2758569"/>
    <lineage>
        <taxon>Bacteria</taxon>
        <taxon>Pseudomonadati</taxon>
        <taxon>Pseudomonadota</taxon>
        <taxon>Betaproteobacteria</taxon>
        <taxon>Burkholderiales</taxon>
        <taxon>Oxalobacteraceae</taxon>
        <taxon>Telluria group</taxon>
        <taxon>Rugamonas</taxon>
    </lineage>
</organism>
<accession>A0A7W2IA63</accession>
<dbReference type="Proteomes" id="UP000534388">
    <property type="component" value="Unassembled WGS sequence"/>
</dbReference>
<protein>
    <submittedName>
        <fullName evidence="1">Uncharacterized protein</fullName>
    </submittedName>
</protein>
<dbReference type="RefSeq" id="WP_182160116.1">
    <property type="nucleotide sequence ID" value="NZ_JACEZT010000001.1"/>
</dbReference>
<comment type="caution">
    <text evidence="1">The sequence shown here is derived from an EMBL/GenBank/DDBJ whole genome shotgun (WGS) entry which is preliminary data.</text>
</comment>
<keyword evidence="2" id="KW-1185">Reference proteome</keyword>
<reference evidence="1 2" key="1">
    <citation type="submission" date="2020-07" db="EMBL/GenBank/DDBJ databases">
        <title>Novel species isolated from subtropical streams in China.</title>
        <authorList>
            <person name="Lu H."/>
        </authorList>
    </citation>
    <scope>NUCLEOTIDE SEQUENCE [LARGE SCALE GENOMIC DNA]</scope>
    <source>
        <strain evidence="1 2">LX20W</strain>
    </source>
</reference>
<dbReference type="EMBL" id="JACEZT010000001">
    <property type="protein sequence ID" value="MBA5636056.1"/>
    <property type="molecule type" value="Genomic_DNA"/>
</dbReference>
<evidence type="ECO:0000313" key="2">
    <source>
        <dbReference type="Proteomes" id="UP000534388"/>
    </source>
</evidence>